<protein>
    <recommendedName>
        <fullName evidence="2">UPF0178 protein HHH54_00140</fullName>
    </recommendedName>
</protein>
<accession>A0ABS0T6K7</accession>
<feature type="compositionally biased region" description="Basic residues" evidence="3">
    <location>
        <begin position="116"/>
        <end position="125"/>
    </location>
</feature>
<name>A0ABS0T6K7_9STAP</name>
<comment type="similarity">
    <text evidence="1 2">Belongs to the UPF0178 family.</text>
</comment>
<dbReference type="InterPro" id="IPR003791">
    <property type="entry name" value="UPF0178"/>
</dbReference>
<gene>
    <name evidence="4" type="ORF">HHH54_00140</name>
</gene>
<proteinExistence type="inferred from homology"/>
<evidence type="ECO:0000313" key="5">
    <source>
        <dbReference type="Proteomes" id="UP000751852"/>
    </source>
</evidence>
<reference evidence="4 5" key="1">
    <citation type="submission" date="2020-04" db="EMBL/GenBank/DDBJ databases">
        <title>Staphylococcus species from domestic dog.</title>
        <authorList>
            <person name="Paterson G.K."/>
        </authorList>
    </citation>
    <scope>NUCLEOTIDE SEQUENCE [LARGE SCALE GENOMIC DNA]</scope>
    <source>
        <strain evidence="4 5">H16/1A</strain>
    </source>
</reference>
<feature type="region of interest" description="Disordered" evidence="3">
    <location>
        <begin position="113"/>
        <end position="135"/>
    </location>
</feature>
<dbReference type="NCBIfam" id="NF001095">
    <property type="entry name" value="PRK00124.1"/>
    <property type="match status" value="1"/>
</dbReference>
<keyword evidence="5" id="KW-1185">Reference proteome</keyword>
<dbReference type="Pfam" id="PF02639">
    <property type="entry name" value="DUF188"/>
    <property type="match status" value="1"/>
</dbReference>
<dbReference type="EMBL" id="JABANU010000001">
    <property type="protein sequence ID" value="MBI5974002.1"/>
    <property type="molecule type" value="Genomic_DNA"/>
</dbReference>
<evidence type="ECO:0000256" key="2">
    <source>
        <dbReference type="HAMAP-Rule" id="MF_00489"/>
    </source>
</evidence>
<comment type="caution">
    <text evidence="4">The sequence shown here is derived from an EMBL/GenBank/DDBJ whole genome shotgun (WGS) entry which is preliminary data.</text>
</comment>
<dbReference type="Proteomes" id="UP000751852">
    <property type="component" value="Unassembled WGS sequence"/>
</dbReference>
<evidence type="ECO:0000256" key="1">
    <source>
        <dbReference type="ARBA" id="ARBA00008522"/>
    </source>
</evidence>
<dbReference type="PANTHER" id="PTHR35146:SF1">
    <property type="entry name" value="UPF0178 PROTEIN YAII"/>
    <property type="match status" value="1"/>
</dbReference>
<sequence>MRILIDGDACPVVDSVIRLTTGSGVLVYIYRSFDHFSNQVYPEHVKTHYVDGGRDAVDFSIIQNVQSQDIVITQDYGLASLLLNKAQHVIHHNGRIYTQSNIDQLLAQRYFSQQERRKKHRHSKGPKPFNERQRKHFESQLSKLLKITI</sequence>
<dbReference type="PANTHER" id="PTHR35146">
    <property type="entry name" value="UPF0178 PROTEIN YAII"/>
    <property type="match status" value="1"/>
</dbReference>
<evidence type="ECO:0000256" key="3">
    <source>
        <dbReference type="SAM" id="MobiDB-lite"/>
    </source>
</evidence>
<organism evidence="4 5">
    <name type="scientific">Staphylococcus canis</name>
    <dbReference type="NCBI Taxonomy" id="2724942"/>
    <lineage>
        <taxon>Bacteria</taxon>
        <taxon>Bacillati</taxon>
        <taxon>Bacillota</taxon>
        <taxon>Bacilli</taxon>
        <taxon>Bacillales</taxon>
        <taxon>Staphylococcaceae</taxon>
        <taxon>Staphylococcus</taxon>
    </lineage>
</organism>
<dbReference type="HAMAP" id="MF_00489">
    <property type="entry name" value="UPF0178"/>
    <property type="match status" value="1"/>
</dbReference>
<evidence type="ECO:0000313" key="4">
    <source>
        <dbReference type="EMBL" id="MBI5974002.1"/>
    </source>
</evidence>